<keyword evidence="5" id="KW-1185">Reference proteome</keyword>
<evidence type="ECO:0000313" key="4">
    <source>
        <dbReference type="Ensembl" id="ENSDLAP00005071707.1"/>
    </source>
</evidence>
<dbReference type="InterPro" id="IPR037185">
    <property type="entry name" value="EmrE-like"/>
</dbReference>
<proteinExistence type="predicted"/>
<feature type="transmembrane region" description="Helical" evidence="2">
    <location>
        <begin position="292"/>
        <end position="311"/>
    </location>
</feature>
<dbReference type="Ensembl" id="ENSDLAT00005070012.1">
    <property type="protein sequence ID" value="ENSDLAP00005071707.1"/>
    <property type="gene ID" value="ENSDLAG00005032228.1"/>
</dbReference>
<feature type="transmembrane region" description="Helical" evidence="2">
    <location>
        <begin position="323"/>
        <end position="346"/>
    </location>
</feature>
<dbReference type="PANTHER" id="PTHR22911">
    <property type="entry name" value="ACYL-MALONYL CONDENSING ENZYME-RELATED"/>
    <property type="match status" value="1"/>
</dbReference>
<evidence type="ECO:0000313" key="5">
    <source>
        <dbReference type="Proteomes" id="UP000694389"/>
    </source>
</evidence>
<keyword evidence="2" id="KW-0472">Membrane</keyword>
<feature type="transmembrane region" description="Helical" evidence="2">
    <location>
        <begin position="261"/>
        <end position="280"/>
    </location>
</feature>
<dbReference type="GO" id="GO:0016020">
    <property type="term" value="C:membrane"/>
    <property type="evidence" value="ECO:0007669"/>
    <property type="project" value="InterPro"/>
</dbReference>
<organism evidence="4 5">
    <name type="scientific">Dicentrarchus labrax</name>
    <name type="common">European seabass</name>
    <name type="synonym">Morone labrax</name>
    <dbReference type="NCBI Taxonomy" id="13489"/>
    <lineage>
        <taxon>Eukaryota</taxon>
        <taxon>Metazoa</taxon>
        <taxon>Chordata</taxon>
        <taxon>Craniata</taxon>
        <taxon>Vertebrata</taxon>
        <taxon>Euteleostomi</taxon>
        <taxon>Actinopterygii</taxon>
        <taxon>Neopterygii</taxon>
        <taxon>Teleostei</taxon>
        <taxon>Neoteleostei</taxon>
        <taxon>Acanthomorphata</taxon>
        <taxon>Eupercaria</taxon>
        <taxon>Moronidae</taxon>
        <taxon>Dicentrarchus</taxon>
    </lineage>
</organism>
<feature type="domain" description="EamA" evidence="3">
    <location>
        <begin position="109"/>
        <end position="238"/>
    </location>
</feature>
<feature type="transmembrane region" description="Helical" evidence="2">
    <location>
        <begin position="199"/>
        <end position="215"/>
    </location>
</feature>
<protein>
    <submittedName>
        <fullName evidence="4">Solute carrier family 35 member G2a</fullName>
    </submittedName>
</protein>
<dbReference type="PANTHER" id="PTHR22911:SF137">
    <property type="entry name" value="SOLUTE CARRIER FAMILY 35 MEMBER G2-RELATED"/>
    <property type="match status" value="1"/>
</dbReference>
<dbReference type="SUPFAM" id="SSF103481">
    <property type="entry name" value="Multidrug resistance efflux transporter EmrE"/>
    <property type="match status" value="1"/>
</dbReference>
<feature type="transmembrane region" description="Helical" evidence="2">
    <location>
        <begin position="132"/>
        <end position="153"/>
    </location>
</feature>
<keyword evidence="2" id="KW-1133">Transmembrane helix</keyword>
<dbReference type="GeneTree" id="ENSGT00940000153249"/>
<keyword evidence="2" id="KW-0812">Transmembrane</keyword>
<reference evidence="4" key="2">
    <citation type="submission" date="2025-09" db="UniProtKB">
        <authorList>
            <consortium name="Ensembl"/>
        </authorList>
    </citation>
    <scope>IDENTIFICATION</scope>
</reference>
<dbReference type="AlphaFoldDB" id="A0A8P4KIW1"/>
<dbReference type="Pfam" id="PF00892">
    <property type="entry name" value="EamA"/>
    <property type="match status" value="1"/>
</dbReference>
<name>A0A8P4KIW1_DICLA</name>
<accession>A0A8P4KIW1</accession>
<sequence length="422" mass="45202">MESTHLLSSSKKRVKIHPHTVTAKYATHTPYSPQPGVHTHFPQPGDEGYDDAPSFEDFGSFLEETSDKKQLTESKRWPLTLFGSKDKDKDTTNKPQASVSASRLTWVGLVGAALAHGCLIVLTCLASERFSLGPLFLLLVRSIVQLLSVAVPLHRGENPFGPEGYRLRLLCYGIAYSLSLCCAYSSLTFVSPGNGTTTWRLATTALSATLAFLLLEERLGLADGITIAAGLCGLGLVLLPAADESNIDSPTDPVVFWRGAFGWSLSALAGLWMALALVGYRSLKERVGVGTALFTVSWTGCLLTPASLALLQEGWSWPMSAPAWGLVLGLVACSVAAFLGMTHALTRLHPALVSASQSLEVPVAMLLHLAVLPLAPTAAEVVGNVMVILSVGWLVAMKLLPSRGGGRRQREEYEEILDSPIK</sequence>
<evidence type="ECO:0000256" key="2">
    <source>
        <dbReference type="SAM" id="Phobius"/>
    </source>
</evidence>
<reference evidence="4" key="1">
    <citation type="submission" date="2025-08" db="UniProtKB">
        <authorList>
            <consortium name="Ensembl"/>
        </authorList>
    </citation>
    <scope>IDENTIFICATION</scope>
</reference>
<dbReference type="InterPro" id="IPR000620">
    <property type="entry name" value="EamA_dom"/>
</dbReference>
<evidence type="ECO:0000256" key="1">
    <source>
        <dbReference type="SAM" id="MobiDB-lite"/>
    </source>
</evidence>
<gene>
    <name evidence="4" type="primary">slc35g2a</name>
</gene>
<feature type="transmembrane region" description="Helical" evidence="2">
    <location>
        <begin position="104"/>
        <end position="126"/>
    </location>
</feature>
<feature type="region of interest" description="Disordered" evidence="1">
    <location>
        <begin position="26"/>
        <end position="49"/>
    </location>
</feature>
<feature type="transmembrane region" description="Helical" evidence="2">
    <location>
        <begin position="165"/>
        <end position="187"/>
    </location>
</feature>
<feature type="transmembrane region" description="Helical" evidence="2">
    <location>
        <begin position="222"/>
        <end position="241"/>
    </location>
</feature>
<evidence type="ECO:0000259" key="3">
    <source>
        <dbReference type="Pfam" id="PF00892"/>
    </source>
</evidence>
<feature type="transmembrane region" description="Helical" evidence="2">
    <location>
        <begin position="381"/>
        <end position="400"/>
    </location>
</feature>
<dbReference type="Proteomes" id="UP000694389">
    <property type="component" value="Unassembled WGS sequence"/>
</dbReference>